<evidence type="ECO:0000313" key="2">
    <source>
        <dbReference type="EMBL" id="SVB36290.1"/>
    </source>
</evidence>
<protein>
    <submittedName>
        <fullName evidence="2">Uncharacterized protein</fullName>
    </submittedName>
</protein>
<organism evidence="2">
    <name type="scientific">marine metagenome</name>
    <dbReference type="NCBI Taxonomy" id="408172"/>
    <lineage>
        <taxon>unclassified sequences</taxon>
        <taxon>metagenomes</taxon>
        <taxon>ecological metagenomes</taxon>
    </lineage>
</organism>
<dbReference type="EMBL" id="UINC01038788">
    <property type="protein sequence ID" value="SVB36290.1"/>
    <property type="molecule type" value="Genomic_DNA"/>
</dbReference>
<proteinExistence type="predicted"/>
<gene>
    <name evidence="2" type="ORF">METZ01_LOCUS189144</name>
</gene>
<name>A0A382DCX1_9ZZZZ</name>
<dbReference type="AlphaFoldDB" id="A0A382DCX1"/>
<dbReference type="AntiFam" id="ANF00012">
    <property type="entry name" value="tRNA translation"/>
</dbReference>
<evidence type="ECO:0000256" key="1">
    <source>
        <dbReference type="SAM" id="MobiDB-lite"/>
    </source>
</evidence>
<reference evidence="2" key="1">
    <citation type="submission" date="2018-05" db="EMBL/GenBank/DDBJ databases">
        <authorList>
            <person name="Lanie J.A."/>
            <person name="Ng W.-L."/>
            <person name="Kazmierczak K.M."/>
            <person name="Andrzejewski T.M."/>
            <person name="Davidsen T.M."/>
            <person name="Wayne K.J."/>
            <person name="Tettelin H."/>
            <person name="Glass J.I."/>
            <person name="Rusch D."/>
            <person name="Podicherti R."/>
            <person name="Tsui H.-C.T."/>
            <person name="Winkler M.E."/>
        </authorList>
    </citation>
    <scope>NUCLEOTIDE SEQUENCE</scope>
</reference>
<feature type="compositionally biased region" description="Low complexity" evidence="1">
    <location>
        <begin position="10"/>
        <end position="21"/>
    </location>
</feature>
<sequence length="99" mass="10636">MSHRHNNGVPPSASPFSADSPTQILNYFGQALSQKERYDSLVTTLPNNGDKNSREKSVVRGGGRYLSGTEDSSGGAEEARTPDPLLAKQVLSQLSYSPL</sequence>
<feature type="region of interest" description="Disordered" evidence="1">
    <location>
        <begin position="1"/>
        <end position="21"/>
    </location>
</feature>
<accession>A0A382DCX1</accession>
<feature type="compositionally biased region" description="Polar residues" evidence="1">
    <location>
        <begin position="41"/>
        <end position="50"/>
    </location>
</feature>
<feature type="region of interest" description="Disordered" evidence="1">
    <location>
        <begin position="39"/>
        <end position="86"/>
    </location>
</feature>